<dbReference type="EMBL" id="ML005107">
    <property type="protein sequence ID" value="RKP20137.1"/>
    <property type="molecule type" value="Genomic_DNA"/>
</dbReference>
<protein>
    <submittedName>
        <fullName evidence="1">Uncharacterized protein</fullName>
    </submittedName>
</protein>
<evidence type="ECO:0000313" key="2">
    <source>
        <dbReference type="Proteomes" id="UP000281549"/>
    </source>
</evidence>
<feature type="non-terminal residue" evidence="1">
    <location>
        <position position="1"/>
    </location>
</feature>
<proteinExistence type="predicted"/>
<gene>
    <name evidence="1" type="ORF">ROZALSC1DRAFT_21668</name>
</gene>
<accession>A0A4P9YKJ7</accession>
<sequence length="311" mass="36586">HWSSFKDPLVKSFIHSNYFHLNLQINPINASLFLKELNGLELAWLSLYLADHSDLQTRNDIILYVQSNFLHHPLISNRLLFYSDKSQIKNSLIQMFYNCFLDSEISQIDSEIDSDISKIDPKKIELIIDSLLRKYPIETFKLEMILNDAIQETDKLNLFNTLFLQSINQISINIEDTKIYSLNNYQLANDLLNVAIPFISSTLIESALRKFLVQFPLMKELYFKLYSLNQNFSLGSGLFYFHNDEEFWLQFIENCVIDCNDSTIQDIIDGLFYSAKDSILKYSFKVYSMFERYLKDKNELHLIGHDLDWSN</sequence>
<dbReference type="Proteomes" id="UP000281549">
    <property type="component" value="Unassembled WGS sequence"/>
</dbReference>
<evidence type="ECO:0000313" key="1">
    <source>
        <dbReference type="EMBL" id="RKP20137.1"/>
    </source>
</evidence>
<organism evidence="1 2">
    <name type="scientific">Rozella allomycis (strain CSF55)</name>
    <dbReference type="NCBI Taxonomy" id="988480"/>
    <lineage>
        <taxon>Eukaryota</taxon>
        <taxon>Fungi</taxon>
        <taxon>Fungi incertae sedis</taxon>
        <taxon>Cryptomycota</taxon>
        <taxon>Cryptomycota incertae sedis</taxon>
        <taxon>Rozella</taxon>
    </lineage>
</organism>
<name>A0A4P9YKJ7_ROZAC</name>
<reference evidence="2" key="1">
    <citation type="journal article" date="2018" name="Nat. Microbiol.">
        <title>Leveraging single-cell genomics to expand the fungal tree of life.</title>
        <authorList>
            <person name="Ahrendt S.R."/>
            <person name="Quandt C.A."/>
            <person name="Ciobanu D."/>
            <person name="Clum A."/>
            <person name="Salamov A."/>
            <person name="Andreopoulos B."/>
            <person name="Cheng J.F."/>
            <person name="Woyke T."/>
            <person name="Pelin A."/>
            <person name="Henrissat B."/>
            <person name="Reynolds N.K."/>
            <person name="Benny G.L."/>
            <person name="Smith M.E."/>
            <person name="James T.Y."/>
            <person name="Grigoriev I.V."/>
        </authorList>
    </citation>
    <scope>NUCLEOTIDE SEQUENCE [LARGE SCALE GENOMIC DNA]</scope>
    <source>
        <strain evidence="2">CSF55</strain>
    </source>
</reference>
<dbReference type="AlphaFoldDB" id="A0A4P9YKJ7"/>